<dbReference type="InterPro" id="IPR000914">
    <property type="entry name" value="SBP_5_dom"/>
</dbReference>
<feature type="domain" description="Solute-binding protein family 5" evidence="3">
    <location>
        <begin position="46"/>
        <end position="156"/>
    </location>
</feature>
<evidence type="ECO:0000313" key="4">
    <source>
        <dbReference type="EMBL" id="QNP55260.1"/>
    </source>
</evidence>
<feature type="chain" id="PRO_5039413465" evidence="2">
    <location>
        <begin position="21"/>
        <end position="546"/>
    </location>
</feature>
<evidence type="ECO:0000256" key="2">
    <source>
        <dbReference type="SAM" id="SignalP"/>
    </source>
</evidence>
<dbReference type="GO" id="GO:0042884">
    <property type="term" value="P:microcin transport"/>
    <property type="evidence" value="ECO:0007669"/>
    <property type="project" value="TreeGrafter"/>
</dbReference>
<organism evidence="4 5">
    <name type="scientific">Tessaracoccus defluvii</name>
    <dbReference type="NCBI Taxonomy" id="1285901"/>
    <lineage>
        <taxon>Bacteria</taxon>
        <taxon>Bacillati</taxon>
        <taxon>Actinomycetota</taxon>
        <taxon>Actinomycetes</taxon>
        <taxon>Propionibacteriales</taxon>
        <taxon>Propionibacteriaceae</taxon>
        <taxon>Tessaracoccus</taxon>
    </lineage>
</organism>
<dbReference type="GO" id="GO:0030288">
    <property type="term" value="C:outer membrane-bounded periplasmic space"/>
    <property type="evidence" value="ECO:0007669"/>
    <property type="project" value="TreeGrafter"/>
</dbReference>
<evidence type="ECO:0000256" key="1">
    <source>
        <dbReference type="ARBA" id="ARBA00022729"/>
    </source>
</evidence>
<dbReference type="EMBL" id="CP060789">
    <property type="protein sequence ID" value="QNP55260.1"/>
    <property type="molecule type" value="Genomic_DNA"/>
</dbReference>
<keyword evidence="5" id="KW-1185">Reference proteome</keyword>
<dbReference type="Proteomes" id="UP000516117">
    <property type="component" value="Chromosome"/>
</dbReference>
<feature type="domain" description="Solute-binding protein family 5" evidence="3">
    <location>
        <begin position="336"/>
        <end position="541"/>
    </location>
</feature>
<dbReference type="GO" id="GO:0015833">
    <property type="term" value="P:peptide transport"/>
    <property type="evidence" value="ECO:0007669"/>
    <property type="project" value="TreeGrafter"/>
</dbReference>
<reference evidence="4 5" key="1">
    <citation type="submission" date="2020-08" db="EMBL/GenBank/DDBJ databases">
        <title>Genome sequence of Tessaracoccus defluvii JCM 17540T.</title>
        <authorList>
            <person name="Hyun D.-W."/>
            <person name="Bae J.-W."/>
        </authorList>
    </citation>
    <scope>NUCLEOTIDE SEQUENCE [LARGE SCALE GENOMIC DNA]</scope>
    <source>
        <strain evidence="4 5">JCM 17540</strain>
    </source>
</reference>
<protein>
    <submittedName>
        <fullName evidence="4">Peptide ABC transporter substrate-binding protein</fullName>
    </submittedName>
</protein>
<dbReference type="KEGG" id="tdf:H9L22_13605"/>
<dbReference type="SUPFAM" id="SSF53850">
    <property type="entry name" value="Periplasmic binding protein-like II"/>
    <property type="match status" value="2"/>
</dbReference>
<evidence type="ECO:0000313" key="5">
    <source>
        <dbReference type="Proteomes" id="UP000516117"/>
    </source>
</evidence>
<accession>A0A7H0H3Z4</accession>
<dbReference type="PANTHER" id="PTHR30290">
    <property type="entry name" value="PERIPLASMIC BINDING COMPONENT OF ABC TRANSPORTER"/>
    <property type="match status" value="1"/>
</dbReference>
<dbReference type="CDD" id="cd00995">
    <property type="entry name" value="PBP2_NikA_DppA_OppA_like"/>
    <property type="match status" value="1"/>
</dbReference>
<dbReference type="Gene3D" id="3.10.105.10">
    <property type="entry name" value="Dipeptide-binding Protein, Domain 3"/>
    <property type="match status" value="1"/>
</dbReference>
<name>A0A7H0H3Z4_9ACTN</name>
<evidence type="ECO:0000259" key="3">
    <source>
        <dbReference type="Pfam" id="PF00496"/>
    </source>
</evidence>
<dbReference type="PANTHER" id="PTHR30290:SF64">
    <property type="entry name" value="ABC TRANSPORTER PERIPLASMIC BINDING PROTEIN"/>
    <property type="match status" value="1"/>
</dbReference>
<feature type="signal peptide" evidence="2">
    <location>
        <begin position="1"/>
        <end position="20"/>
    </location>
</feature>
<dbReference type="PROSITE" id="PS51257">
    <property type="entry name" value="PROKAR_LIPOPROTEIN"/>
    <property type="match status" value="1"/>
</dbReference>
<proteinExistence type="predicted"/>
<dbReference type="RefSeq" id="WP_187720396.1">
    <property type="nucleotide sequence ID" value="NZ_BAABBL010000014.1"/>
</dbReference>
<dbReference type="GO" id="GO:1904680">
    <property type="term" value="F:peptide transmembrane transporter activity"/>
    <property type="evidence" value="ECO:0007669"/>
    <property type="project" value="TreeGrafter"/>
</dbReference>
<gene>
    <name evidence="4" type="ORF">H9L22_13605</name>
</gene>
<sequence length="546" mass="59917">MKRRTVLGGALILPLAAACGGEPVGTASTPGSVVTSGGATAIPAGGEVLADPRVRQAMAYAIDMKSVTESLFQGAAKPANTLMPDGPFKPTNGLEAYAYDPEKAKQLLAEAGWDSSRELDLVYYYGDQATVDFMAAVQQYLDMVGMKVKPRKLEGDLASQLWVKPDDPVAGPSGVKWDLAYAAIAALAPQEYYNRFLPTYSGNSYWPDNPEYTALIEETSASADPEVQAKAFHETVNWESKNLPGIPLYYQPVFIAYSDKLDRKGAAFGNDQYNYDWAIHTWDIPAGSDGKKTLRTNGGPVEFFDMPFFNPGVLLSQKIMWDHLIVADENLVPKAGQLAENYEISDDGLTITFTMRDGITWHDGEPITAEDVKFTFEFAKKVPTVHTVFAGTLEKISDITVSGKQVVFTFSELDSMALTTFSQLPPLPQKHLASSDPLTFQQDPYFQNPIGSGPFKAVDIKMGDYALYEAFEGYWQGRPVIDQVRQYPSGESDPNLVKNVQAGTVDYAYSKSIDDVLAIAQVPGMKTESVDVFYTRLFFVNSFPKP</sequence>
<dbReference type="Pfam" id="PF00496">
    <property type="entry name" value="SBP_bac_5"/>
    <property type="match status" value="2"/>
</dbReference>
<dbReference type="Gene3D" id="3.40.190.10">
    <property type="entry name" value="Periplasmic binding protein-like II"/>
    <property type="match status" value="1"/>
</dbReference>
<keyword evidence="1 2" id="KW-0732">Signal</keyword>
<dbReference type="InterPro" id="IPR039424">
    <property type="entry name" value="SBP_5"/>
</dbReference>
<dbReference type="AlphaFoldDB" id="A0A7H0H3Z4"/>